<dbReference type="InterPro" id="IPR006128">
    <property type="entry name" value="Lipoprotein_PsaA-like"/>
</dbReference>
<dbReference type="PRINTS" id="PR00690">
    <property type="entry name" value="ADHESNFAMILY"/>
</dbReference>
<name>A0ABX8EFQ5_9ACTN</name>
<evidence type="ECO:0000313" key="8">
    <source>
        <dbReference type="Proteomes" id="UP000679307"/>
    </source>
</evidence>
<dbReference type="RefSeq" id="WP_214058819.1">
    <property type="nucleotide sequence ID" value="NZ_CP075371.1"/>
</dbReference>
<dbReference type="PROSITE" id="PS51257">
    <property type="entry name" value="PROKAR_LIPOPROTEIN"/>
    <property type="match status" value="1"/>
</dbReference>
<evidence type="ECO:0000256" key="5">
    <source>
        <dbReference type="RuleBase" id="RU003512"/>
    </source>
</evidence>
<sequence>MRSSRATGPVALVLTAFGLAACGGTDSRSSSGGNVLAVVTTVAPITSIAANIGGDKVSITGLVPEGTNSHTFEPPPSASVVLSEADVVFINGLQLEEPMKGLAEQTAKDGSELIEIGTAVLPESDYIYDFSFPEEDGKPNPHLWTDPTWALKYAEVIRDTFVERDPDNVDYYESNFDAFEAKATALGEALRKDQESIPGPRALLTYHDAYAYFADTYDWTVIGAIQPENFEDPAPQEVADLIDQIRAEDVPTIFGSEVFPSKALEQIADETGVRYEDTLRDDDLPGEPGDTEHSWLGLMRYDYVTMITGLGGHAPTLDALDVDDVAPDSAEYPQ</sequence>
<dbReference type="InterPro" id="IPR050492">
    <property type="entry name" value="Bact_metal-bind_prot9"/>
</dbReference>
<dbReference type="Proteomes" id="UP000679307">
    <property type="component" value="Chromosome"/>
</dbReference>
<gene>
    <name evidence="7" type="primary">hpf_1</name>
    <name evidence="7" type="ORF">ENKNEFLB_01729</name>
</gene>
<evidence type="ECO:0000256" key="6">
    <source>
        <dbReference type="SAM" id="SignalP"/>
    </source>
</evidence>
<keyword evidence="4 6" id="KW-0732">Signal</keyword>
<comment type="subcellular location">
    <subcellularLocation>
        <location evidence="1">Cell envelope</location>
    </subcellularLocation>
</comment>
<dbReference type="PANTHER" id="PTHR42953">
    <property type="entry name" value="HIGH-AFFINITY ZINC UPTAKE SYSTEM PROTEIN ZNUA-RELATED"/>
    <property type="match status" value="1"/>
</dbReference>
<keyword evidence="2 5" id="KW-0813">Transport</keyword>
<comment type="similarity">
    <text evidence="5">Belongs to the bacterial solute-binding protein 9 family.</text>
</comment>
<keyword evidence="8" id="KW-1185">Reference proteome</keyword>
<evidence type="ECO:0000313" key="7">
    <source>
        <dbReference type="EMBL" id="QVT79348.1"/>
    </source>
</evidence>
<evidence type="ECO:0000256" key="3">
    <source>
        <dbReference type="ARBA" id="ARBA00022723"/>
    </source>
</evidence>
<evidence type="ECO:0000256" key="4">
    <source>
        <dbReference type="ARBA" id="ARBA00022729"/>
    </source>
</evidence>
<dbReference type="InterPro" id="IPR006127">
    <property type="entry name" value="ZnuA-like"/>
</dbReference>
<reference evidence="7 8" key="1">
    <citation type="submission" date="2021-05" db="EMBL/GenBank/DDBJ databases">
        <title>Complete genome of Nocardioides aquaticus KCTC 9944T isolated from meromictic and hypersaline Ekho Lake, Antarctica.</title>
        <authorList>
            <person name="Hwang K."/>
            <person name="Kim K.M."/>
            <person name="Choe H."/>
        </authorList>
    </citation>
    <scope>NUCLEOTIDE SEQUENCE [LARGE SCALE GENOMIC DNA]</scope>
    <source>
        <strain evidence="7 8">KCTC 9944</strain>
    </source>
</reference>
<dbReference type="InterPro" id="IPR006129">
    <property type="entry name" value="AdhesinB"/>
</dbReference>
<feature type="chain" id="PRO_5047467320" evidence="6">
    <location>
        <begin position="22"/>
        <end position="334"/>
    </location>
</feature>
<keyword evidence="3" id="KW-0479">Metal-binding</keyword>
<dbReference type="PANTHER" id="PTHR42953:SF1">
    <property type="entry name" value="METAL-BINDING PROTEIN HI_0362-RELATED"/>
    <property type="match status" value="1"/>
</dbReference>
<dbReference type="Pfam" id="PF01297">
    <property type="entry name" value="ZnuA"/>
    <property type="match status" value="1"/>
</dbReference>
<dbReference type="SUPFAM" id="SSF53807">
    <property type="entry name" value="Helical backbone' metal receptor"/>
    <property type="match status" value="1"/>
</dbReference>
<evidence type="ECO:0000256" key="1">
    <source>
        <dbReference type="ARBA" id="ARBA00004196"/>
    </source>
</evidence>
<proteinExistence type="inferred from homology"/>
<feature type="signal peptide" evidence="6">
    <location>
        <begin position="1"/>
        <end position="21"/>
    </location>
</feature>
<evidence type="ECO:0000256" key="2">
    <source>
        <dbReference type="ARBA" id="ARBA00022448"/>
    </source>
</evidence>
<accession>A0ABX8EFQ5</accession>
<organism evidence="7 8">
    <name type="scientific">Nocardioides aquaticus</name>
    <dbReference type="NCBI Taxonomy" id="160826"/>
    <lineage>
        <taxon>Bacteria</taxon>
        <taxon>Bacillati</taxon>
        <taxon>Actinomycetota</taxon>
        <taxon>Actinomycetes</taxon>
        <taxon>Propionibacteriales</taxon>
        <taxon>Nocardioidaceae</taxon>
        <taxon>Nocardioides</taxon>
    </lineage>
</organism>
<dbReference type="Gene3D" id="3.40.50.1980">
    <property type="entry name" value="Nitrogenase molybdenum iron protein domain"/>
    <property type="match status" value="2"/>
</dbReference>
<dbReference type="PRINTS" id="PR00691">
    <property type="entry name" value="ADHESINB"/>
</dbReference>
<dbReference type="EMBL" id="CP075371">
    <property type="protein sequence ID" value="QVT79348.1"/>
    <property type="molecule type" value="Genomic_DNA"/>
</dbReference>
<protein>
    <submittedName>
        <fullName evidence="7">Metal ABC transporter substrate-binding protein Hpf</fullName>
    </submittedName>
</protein>